<dbReference type="AlphaFoldDB" id="A0A1W6QY84"/>
<dbReference type="EMBL" id="RJAI01000117">
    <property type="protein sequence ID" value="RNF77455.1"/>
    <property type="molecule type" value="Genomic_DNA"/>
</dbReference>
<geneLocation type="plasmid" evidence="3">
    <name>p12969-2</name>
</geneLocation>
<keyword evidence="2" id="KW-0812">Transmembrane</keyword>
<feature type="transmembrane region" description="Helical" evidence="2">
    <location>
        <begin position="12"/>
        <end position="33"/>
    </location>
</feature>
<evidence type="ECO:0000256" key="2">
    <source>
        <dbReference type="SAM" id="Phobius"/>
    </source>
</evidence>
<keyword evidence="3" id="KW-0614">Plasmid</keyword>
<proteinExistence type="predicted"/>
<dbReference type="RefSeq" id="WP_054912956.1">
    <property type="nucleotide sequence ID" value="NZ_KY270855.1"/>
</dbReference>
<protein>
    <submittedName>
        <fullName evidence="3">Conjugal transfer protein TraO</fullName>
    </submittedName>
</protein>
<dbReference type="NCBIfam" id="NF033884">
    <property type="entry name" value="conj_TraO_IncI1"/>
    <property type="match status" value="1"/>
</dbReference>
<feature type="compositionally biased region" description="Polar residues" evidence="1">
    <location>
        <begin position="86"/>
        <end position="104"/>
    </location>
</feature>
<evidence type="ECO:0000256" key="1">
    <source>
        <dbReference type="SAM" id="MobiDB-lite"/>
    </source>
</evidence>
<dbReference type="EMBL" id="KY270855">
    <property type="protein sequence ID" value="ARO46427.1"/>
    <property type="molecule type" value="Genomic_DNA"/>
</dbReference>
<evidence type="ECO:0000313" key="3">
    <source>
        <dbReference type="EMBL" id="ARO46427.1"/>
    </source>
</evidence>
<feature type="region of interest" description="Disordered" evidence="1">
    <location>
        <begin position="399"/>
        <end position="426"/>
    </location>
</feature>
<accession>A0A1W6QY84</accession>
<organism evidence="3">
    <name type="scientific">Pseudomonas putida</name>
    <name type="common">Arthrobacter siderocapsulatus</name>
    <dbReference type="NCBI Taxonomy" id="303"/>
    <lineage>
        <taxon>Bacteria</taxon>
        <taxon>Pseudomonadati</taxon>
        <taxon>Pseudomonadota</taxon>
        <taxon>Gammaproteobacteria</taxon>
        <taxon>Pseudomonadales</taxon>
        <taxon>Pseudomonadaceae</taxon>
        <taxon>Pseudomonas</taxon>
    </lineage>
</organism>
<gene>
    <name evidence="3" type="primary">traO</name>
    <name evidence="4" type="ORF">EFK07_30690</name>
</gene>
<name>A0A1W6QY84_PSEPU</name>
<keyword evidence="2" id="KW-1133">Transmembrane helix</keyword>
<dbReference type="InterPro" id="IPR049855">
    <property type="entry name" value="DotG/IcmE-like_C"/>
</dbReference>
<feature type="region of interest" description="Disordered" evidence="1">
    <location>
        <begin position="172"/>
        <end position="191"/>
    </location>
</feature>
<feature type="region of interest" description="Disordered" evidence="1">
    <location>
        <begin position="86"/>
        <end position="108"/>
    </location>
</feature>
<keyword evidence="2" id="KW-0472">Membrane</keyword>
<reference evidence="3" key="1">
    <citation type="submission" date="2016-11" db="EMBL/GenBank/DDBJ databases">
        <title>The novel Pseudomonas putida plasmid p12969-2 harbors an In127-carrying multidrug-resistant region.</title>
        <authorList>
            <person name="Xu Y."/>
            <person name="Niu Y."/>
            <person name="Sun F."/>
            <person name="Yang Y."/>
            <person name="Luo W."/>
            <person name="Wang Z."/>
        </authorList>
    </citation>
    <scope>NUCLEOTIDE SEQUENCE</scope>
    <source>
        <strain evidence="3">12969</strain>
        <plasmid evidence="3">p12969-2</plasmid>
    </source>
</reference>
<dbReference type="Proteomes" id="UP000278162">
    <property type="component" value="Unassembled WGS sequence"/>
</dbReference>
<reference evidence="4 5" key="2">
    <citation type="submission" date="2018-10" db="EMBL/GenBank/DDBJ databases">
        <title>An outbreak of IMP-63 producing strain in France.</title>
        <authorList>
            <person name="Bour M."/>
            <person name="Liapis E."/>
            <person name="Plesiat P."/>
        </authorList>
    </citation>
    <scope>NUCLEOTIDE SEQUENCE [LARGE SCALE GENOMIC DNA]</scope>
    <source>
        <strain evidence="4 5">12917</strain>
    </source>
</reference>
<sequence>MSTQADIGRQTKVTILAAAIAVAALGYAGYTWFNSRHQTSSNLGAITADGKGGATQESEAYRQVLEKYNHNNAKQAESNGQSYMSVMSTTQASPADASNKTGAGQQQQPQVNYYYQAAPQQQQPVERNKEMDKLVAQQVSAFMSGWTLKTHGTGTTTQEQAYSQSIKPASLTGVGGTAGSQGAAQTSNSRAAKAQDQVVVDGFFITPALLKTELDTDENSMVTAEVHGGRLAGARVFAMGYKRLNETIDMTFTYMEWKGRSYKITAKAVDPESMRTALSGEVNNRYFSRIILPALALAIGKTGQLYERSASENIITSEGAVIQTYPTTPSGKAVAGTFAGGIGQQAGQVLANDAANMPQKQVIRPINSTIGIQFVGPVLASDQLEKDALMANQKAELNTLGQPGGQPQQQYRLSPNAAGATNSNGFGGYQGVSPGYGQQYMGQPTIIDPTRY</sequence>
<dbReference type="CDD" id="cd16431">
    <property type="entry name" value="IcmE"/>
    <property type="match status" value="1"/>
</dbReference>
<evidence type="ECO:0000313" key="4">
    <source>
        <dbReference type="EMBL" id="RNF77455.1"/>
    </source>
</evidence>
<evidence type="ECO:0000313" key="5">
    <source>
        <dbReference type="Proteomes" id="UP000278162"/>
    </source>
</evidence>